<proteinExistence type="predicted"/>
<reference evidence="2" key="1">
    <citation type="journal article" date="2023" name="Science">
        <title>Genome structures resolve the early diversification of teleost fishes.</title>
        <authorList>
            <person name="Parey E."/>
            <person name="Louis A."/>
            <person name="Montfort J."/>
            <person name="Bouchez O."/>
            <person name="Roques C."/>
            <person name="Iampietro C."/>
            <person name="Lluch J."/>
            <person name="Castinel A."/>
            <person name="Donnadieu C."/>
            <person name="Desvignes T."/>
            <person name="Floi Bucao C."/>
            <person name="Jouanno E."/>
            <person name="Wen M."/>
            <person name="Mejri S."/>
            <person name="Dirks R."/>
            <person name="Jansen H."/>
            <person name="Henkel C."/>
            <person name="Chen W.J."/>
            <person name="Zahm M."/>
            <person name="Cabau C."/>
            <person name="Klopp C."/>
            <person name="Thompson A.W."/>
            <person name="Robinson-Rechavi M."/>
            <person name="Braasch I."/>
            <person name="Lecointre G."/>
            <person name="Bobe J."/>
            <person name="Postlethwait J.H."/>
            <person name="Berthelot C."/>
            <person name="Roest Crollius H."/>
            <person name="Guiguen Y."/>
        </authorList>
    </citation>
    <scope>NUCLEOTIDE SEQUENCE</scope>
    <source>
        <strain evidence="2">WJC10195</strain>
    </source>
</reference>
<comment type="caution">
    <text evidence="2">The sequence shown here is derived from an EMBL/GenBank/DDBJ whole genome shotgun (WGS) entry which is preliminary data.</text>
</comment>
<gene>
    <name evidence="2" type="ORF">SKAU_G00102200</name>
</gene>
<feature type="region of interest" description="Disordered" evidence="1">
    <location>
        <begin position="1"/>
        <end position="104"/>
    </location>
</feature>
<dbReference type="Proteomes" id="UP001152622">
    <property type="component" value="Chromosome 3"/>
</dbReference>
<evidence type="ECO:0000313" key="2">
    <source>
        <dbReference type="EMBL" id="KAJ8370192.1"/>
    </source>
</evidence>
<name>A0A9Q1FZE6_SYNKA</name>
<feature type="compositionally biased region" description="Polar residues" evidence="1">
    <location>
        <begin position="95"/>
        <end position="104"/>
    </location>
</feature>
<feature type="compositionally biased region" description="Basic and acidic residues" evidence="1">
    <location>
        <begin position="48"/>
        <end position="59"/>
    </location>
</feature>
<accession>A0A9Q1FZE6</accession>
<dbReference type="AlphaFoldDB" id="A0A9Q1FZE6"/>
<sequence>MMEKQPSAPRRRGWSLTSLRIKSRPSEEEDEGFSSSCRGAKRFFSVRSDPRKSDQEKPEVMGPGAAGGEGKVTRPFPLRSIEKEKGNLKEPPPSQASNGQIVTP</sequence>
<evidence type="ECO:0000256" key="1">
    <source>
        <dbReference type="SAM" id="MobiDB-lite"/>
    </source>
</evidence>
<evidence type="ECO:0000313" key="3">
    <source>
        <dbReference type="Proteomes" id="UP001152622"/>
    </source>
</evidence>
<organism evidence="2 3">
    <name type="scientific">Synaphobranchus kaupii</name>
    <name type="common">Kaup's arrowtooth eel</name>
    <dbReference type="NCBI Taxonomy" id="118154"/>
    <lineage>
        <taxon>Eukaryota</taxon>
        <taxon>Metazoa</taxon>
        <taxon>Chordata</taxon>
        <taxon>Craniata</taxon>
        <taxon>Vertebrata</taxon>
        <taxon>Euteleostomi</taxon>
        <taxon>Actinopterygii</taxon>
        <taxon>Neopterygii</taxon>
        <taxon>Teleostei</taxon>
        <taxon>Anguilliformes</taxon>
        <taxon>Synaphobranchidae</taxon>
        <taxon>Synaphobranchus</taxon>
    </lineage>
</organism>
<protein>
    <submittedName>
        <fullName evidence="2">Uncharacterized protein</fullName>
    </submittedName>
</protein>
<dbReference type="OrthoDB" id="10576540at2759"/>
<dbReference type="EMBL" id="JAINUF010000003">
    <property type="protein sequence ID" value="KAJ8370192.1"/>
    <property type="molecule type" value="Genomic_DNA"/>
</dbReference>
<keyword evidence="3" id="KW-1185">Reference proteome</keyword>